<sequence>MTTIDLSAMSANVRQDYIRIGRGFGSVATLAQANKHLQALGKFGAELTRHGFSAADAAQLASARDALERAAVDRSGVRGGNRTTLQTHRELLAAARRERRAARTIVLATARALRQGGVEADEAVARKLDAVLMITRRSPGRVGEKLAEQLEVLLSVLRDVAVVTATADRGGPLTVAALDATLVKLRASNQEHTGAGTRVETERLDILDGLVLTLMRNARKAAVDAAARLGSPALAAAFELTEIYGQPRATATTSPAPTSPVKPCADGPRPVSPSGGTPASMTPASMAPASMA</sequence>
<dbReference type="Proteomes" id="UP000067626">
    <property type="component" value="Chromosome"/>
</dbReference>
<dbReference type="RefSeq" id="WP_050429200.1">
    <property type="nucleotide sequence ID" value="NZ_CP012159.1"/>
</dbReference>
<keyword evidence="3" id="KW-1185">Reference proteome</keyword>
<proteinExistence type="predicted"/>
<dbReference type="AlphaFoldDB" id="A0A0K1E7S5"/>
<feature type="compositionally biased region" description="Low complexity" evidence="1">
    <location>
        <begin position="277"/>
        <end position="292"/>
    </location>
</feature>
<feature type="region of interest" description="Disordered" evidence="1">
    <location>
        <begin position="249"/>
        <end position="292"/>
    </location>
</feature>
<protein>
    <submittedName>
        <fullName evidence="2">Uncharacterized protein</fullName>
    </submittedName>
</protein>
<evidence type="ECO:0000313" key="2">
    <source>
        <dbReference type="EMBL" id="AKT36732.1"/>
    </source>
</evidence>
<evidence type="ECO:0000313" key="3">
    <source>
        <dbReference type="Proteomes" id="UP000067626"/>
    </source>
</evidence>
<dbReference type="OrthoDB" id="5504595at2"/>
<organism evidence="2 3">
    <name type="scientific">Chondromyces crocatus</name>
    <dbReference type="NCBI Taxonomy" id="52"/>
    <lineage>
        <taxon>Bacteria</taxon>
        <taxon>Pseudomonadati</taxon>
        <taxon>Myxococcota</taxon>
        <taxon>Polyangia</taxon>
        <taxon>Polyangiales</taxon>
        <taxon>Polyangiaceae</taxon>
        <taxon>Chondromyces</taxon>
    </lineage>
</organism>
<dbReference type="KEGG" id="ccro:CMC5_008530"/>
<reference evidence="2 3" key="1">
    <citation type="submission" date="2015-07" db="EMBL/GenBank/DDBJ databases">
        <title>Genome analysis of myxobacterium Chondromyces crocatus Cm c5 reveals a high potential for natural compound synthesis and the genetic basis for the loss of fruiting body formation.</title>
        <authorList>
            <person name="Zaburannyi N."/>
            <person name="Bunk B."/>
            <person name="Maier J."/>
            <person name="Overmann J."/>
            <person name="Mueller R."/>
        </authorList>
    </citation>
    <scope>NUCLEOTIDE SEQUENCE [LARGE SCALE GENOMIC DNA]</scope>
    <source>
        <strain evidence="2 3">Cm c5</strain>
    </source>
</reference>
<accession>A0A0K1E7S5</accession>
<evidence type="ECO:0000256" key="1">
    <source>
        <dbReference type="SAM" id="MobiDB-lite"/>
    </source>
</evidence>
<dbReference type="EMBL" id="CP012159">
    <property type="protein sequence ID" value="AKT36732.1"/>
    <property type="molecule type" value="Genomic_DNA"/>
</dbReference>
<name>A0A0K1E7S5_CHOCO</name>
<gene>
    <name evidence="2" type="ORF">CMC5_008530</name>
</gene>